<organism evidence="2 3">
    <name type="scientific">Caenorhabditis tropicalis</name>
    <dbReference type="NCBI Taxonomy" id="1561998"/>
    <lineage>
        <taxon>Eukaryota</taxon>
        <taxon>Metazoa</taxon>
        <taxon>Ecdysozoa</taxon>
        <taxon>Nematoda</taxon>
        <taxon>Chromadorea</taxon>
        <taxon>Rhabditida</taxon>
        <taxon>Rhabditina</taxon>
        <taxon>Rhabditomorpha</taxon>
        <taxon>Rhabditoidea</taxon>
        <taxon>Rhabditidae</taxon>
        <taxon>Peloderinae</taxon>
        <taxon>Caenorhabditis</taxon>
    </lineage>
</organism>
<proteinExistence type="predicted"/>
<protein>
    <submittedName>
        <fullName evidence="3">Homeobox domain-containing protein</fullName>
    </submittedName>
</protein>
<feature type="compositionally biased region" description="Polar residues" evidence="1">
    <location>
        <begin position="70"/>
        <end position="81"/>
    </location>
</feature>
<evidence type="ECO:0000256" key="1">
    <source>
        <dbReference type="SAM" id="MobiDB-lite"/>
    </source>
</evidence>
<feature type="compositionally biased region" description="Basic residues" evidence="1">
    <location>
        <begin position="83"/>
        <end position="92"/>
    </location>
</feature>
<sequence length="173" mass="19334">MLPSFYNPYSPMLTYPVQSLTTCYSYQVMTNMQMMCYATPTFPVPCPTPYPTYGSTYSSPVSPTVKPVAQNDSNPPESTPKTRIPRVKRTKKGIVDNSKLETLLNFVTFSQESSNLPPVTSETIREAVLSGTGPLGAYQNVLIENLNQIVCKQLKPELTRKRKNKSATKRKTL</sequence>
<accession>A0A1I7V0P2</accession>
<evidence type="ECO:0000313" key="3">
    <source>
        <dbReference type="WBParaSite" id="Csp11.Scaffold630.g21231.t2"/>
    </source>
</evidence>
<name>A0A1I7V0P2_9PELO</name>
<dbReference type="Proteomes" id="UP000095282">
    <property type="component" value="Unplaced"/>
</dbReference>
<dbReference type="AlphaFoldDB" id="A0A1I7V0P2"/>
<reference evidence="3" key="1">
    <citation type="submission" date="2016-11" db="UniProtKB">
        <authorList>
            <consortium name="WormBaseParasite"/>
        </authorList>
    </citation>
    <scope>IDENTIFICATION</scope>
</reference>
<evidence type="ECO:0000313" key="2">
    <source>
        <dbReference type="Proteomes" id="UP000095282"/>
    </source>
</evidence>
<dbReference type="WBParaSite" id="Csp11.Scaffold630.g21231.t2">
    <property type="protein sequence ID" value="Csp11.Scaffold630.g21231.t2"/>
    <property type="gene ID" value="Csp11.Scaffold630.g21231"/>
</dbReference>
<feature type="region of interest" description="Disordered" evidence="1">
    <location>
        <begin position="61"/>
        <end position="92"/>
    </location>
</feature>
<keyword evidence="2" id="KW-1185">Reference proteome</keyword>